<evidence type="ECO:0000313" key="2">
    <source>
        <dbReference type="EMBL" id="OPC84186.1"/>
    </source>
</evidence>
<protein>
    <submittedName>
        <fullName evidence="2">Uncharacterized protein</fullName>
    </submittedName>
</protein>
<evidence type="ECO:0000256" key="1">
    <source>
        <dbReference type="SAM" id="MobiDB-lite"/>
    </source>
</evidence>
<comment type="caution">
    <text evidence="2">The sequence shown here is derived from an EMBL/GenBank/DDBJ whole genome shotgun (WGS) entry which is preliminary data.</text>
</comment>
<dbReference type="AlphaFoldDB" id="A0A1T3P532"/>
<feature type="region of interest" description="Disordered" evidence="1">
    <location>
        <begin position="1"/>
        <end position="74"/>
    </location>
</feature>
<feature type="compositionally biased region" description="Basic and acidic residues" evidence="1">
    <location>
        <begin position="61"/>
        <end position="74"/>
    </location>
</feature>
<evidence type="ECO:0000313" key="3">
    <source>
        <dbReference type="Proteomes" id="UP000190037"/>
    </source>
</evidence>
<proteinExistence type="predicted"/>
<keyword evidence="3" id="KW-1185">Reference proteome</keyword>
<gene>
    <name evidence="2" type="ORF">B4N89_27580</name>
</gene>
<sequence>MGRNREGLRGRTLRRTRQGSVRALPQPCIRNHRQRLRTRPARGVRGPRPGDGPQGRHRSRDLRTRMTHGEQRHG</sequence>
<dbReference type="STRING" id="159449.B4N89_27580"/>
<name>A0A1T3P532_9ACTN</name>
<dbReference type="EMBL" id="MWQN01000001">
    <property type="protein sequence ID" value="OPC84186.1"/>
    <property type="molecule type" value="Genomic_DNA"/>
</dbReference>
<organism evidence="2 3">
    <name type="scientific">Embleya scabrispora</name>
    <dbReference type="NCBI Taxonomy" id="159449"/>
    <lineage>
        <taxon>Bacteria</taxon>
        <taxon>Bacillati</taxon>
        <taxon>Actinomycetota</taxon>
        <taxon>Actinomycetes</taxon>
        <taxon>Kitasatosporales</taxon>
        <taxon>Streptomycetaceae</taxon>
        <taxon>Embleya</taxon>
    </lineage>
</organism>
<dbReference type="Proteomes" id="UP000190037">
    <property type="component" value="Unassembled WGS sequence"/>
</dbReference>
<feature type="compositionally biased region" description="Basic residues" evidence="1">
    <location>
        <begin position="30"/>
        <end position="42"/>
    </location>
</feature>
<reference evidence="2 3" key="1">
    <citation type="submission" date="2017-03" db="EMBL/GenBank/DDBJ databases">
        <title>Draft genome sequence of Streptomyces scabrisporus NF3, endophyte isolated from Amphipterygium adstringens.</title>
        <authorList>
            <person name="Vazquez M."/>
            <person name="Ceapa C.D."/>
            <person name="Rodriguez Luna D."/>
            <person name="Sanchez Esquivel S."/>
        </authorList>
    </citation>
    <scope>NUCLEOTIDE SEQUENCE [LARGE SCALE GENOMIC DNA]</scope>
    <source>
        <strain evidence="2 3">NF3</strain>
    </source>
</reference>
<accession>A0A1T3P532</accession>